<dbReference type="EMBL" id="JAXOVC010000009">
    <property type="protein sequence ID" value="KAK4497010.1"/>
    <property type="molecule type" value="Genomic_DNA"/>
</dbReference>
<comment type="caution">
    <text evidence="1">The sequence shown here is derived from an EMBL/GenBank/DDBJ whole genome shotgun (WGS) entry which is preliminary data.</text>
</comment>
<gene>
    <name evidence="1" type="ORF">PRZ48_011459</name>
</gene>
<keyword evidence="2" id="KW-1185">Reference proteome</keyword>
<dbReference type="Proteomes" id="UP001305779">
    <property type="component" value="Unassembled WGS sequence"/>
</dbReference>
<evidence type="ECO:0000313" key="1">
    <source>
        <dbReference type="EMBL" id="KAK4497010.1"/>
    </source>
</evidence>
<reference evidence="1 2" key="1">
    <citation type="journal article" date="2023" name="G3 (Bethesda)">
        <title>A chromosome-level genome assembly of Zasmidium syzygii isolated from banana leaves.</title>
        <authorList>
            <person name="van Westerhoven A.C."/>
            <person name="Mehrabi R."/>
            <person name="Talebi R."/>
            <person name="Steentjes M.B.F."/>
            <person name="Corcolon B."/>
            <person name="Chong P.A."/>
            <person name="Kema G.H.J."/>
            <person name="Seidl M.F."/>
        </authorList>
    </citation>
    <scope>NUCLEOTIDE SEQUENCE [LARGE SCALE GENOMIC DNA]</scope>
    <source>
        <strain evidence="1 2">P124</strain>
    </source>
</reference>
<name>A0ABR0E6L8_ZASCE</name>
<accession>A0ABR0E6L8</accession>
<proteinExistence type="predicted"/>
<protein>
    <submittedName>
        <fullName evidence="1">Uncharacterized protein</fullName>
    </submittedName>
</protein>
<evidence type="ECO:0000313" key="2">
    <source>
        <dbReference type="Proteomes" id="UP001305779"/>
    </source>
</evidence>
<sequence>MSKTRHASEKKPANSAALDEDHQVVDEMWVCSERPISQRTLAPCRAHCVTVSQTKAGRSSDNVAVKVLNLDDISNLPTSPPKSRKSSGSVLLHLAIRRPPTYTKAPKSSLTGIASHFESQSSTCVVPEDEDAVETEAIFDQGSSCPLRPVEAEVWRRSSDAK</sequence>
<organism evidence="1 2">
    <name type="scientific">Zasmidium cellare</name>
    <name type="common">Wine cellar mold</name>
    <name type="synonym">Racodium cellare</name>
    <dbReference type="NCBI Taxonomy" id="395010"/>
    <lineage>
        <taxon>Eukaryota</taxon>
        <taxon>Fungi</taxon>
        <taxon>Dikarya</taxon>
        <taxon>Ascomycota</taxon>
        <taxon>Pezizomycotina</taxon>
        <taxon>Dothideomycetes</taxon>
        <taxon>Dothideomycetidae</taxon>
        <taxon>Mycosphaerellales</taxon>
        <taxon>Mycosphaerellaceae</taxon>
        <taxon>Zasmidium</taxon>
    </lineage>
</organism>